<dbReference type="GO" id="GO:0045454">
    <property type="term" value="P:cell redox homeostasis"/>
    <property type="evidence" value="ECO:0007669"/>
    <property type="project" value="TreeGrafter"/>
</dbReference>
<dbReference type="GO" id="GO:0008379">
    <property type="term" value="F:thioredoxin peroxidase activity"/>
    <property type="evidence" value="ECO:0007669"/>
    <property type="project" value="TreeGrafter"/>
</dbReference>
<proteinExistence type="inferred from homology"/>
<comment type="similarity">
    <text evidence="10">Belongs to the peroxiredoxin family. BCP/PrxQ subfamily.</text>
</comment>
<accession>A0A3D8IUE8</accession>
<evidence type="ECO:0000256" key="4">
    <source>
        <dbReference type="ARBA" id="ARBA00022559"/>
    </source>
</evidence>
<dbReference type="PROSITE" id="PS51352">
    <property type="entry name" value="THIOREDOXIN_2"/>
    <property type="match status" value="1"/>
</dbReference>
<dbReference type="AlphaFoldDB" id="A0A3D8IUE8"/>
<evidence type="ECO:0000256" key="9">
    <source>
        <dbReference type="ARBA" id="ARBA00032824"/>
    </source>
</evidence>
<organism evidence="17 18">
    <name type="scientific">Helicobacter equorum</name>
    <dbReference type="NCBI Taxonomy" id="361872"/>
    <lineage>
        <taxon>Bacteria</taxon>
        <taxon>Pseudomonadati</taxon>
        <taxon>Campylobacterota</taxon>
        <taxon>Epsilonproteobacteria</taxon>
        <taxon>Campylobacterales</taxon>
        <taxon>Helicobacteraceae</taxon>
        <taxon>Helicobacter</taxon>
    </lineage>
</organism>
<dbReference type="Gene3D" id="3.40.30.10">
    <property type="entry name" value="Glutaredoxin"/>
    <property type="match status" value="1"/>
</dbReference>
<dbReference type="InterPro" id="IPR000866">
    <property type="entry name" value="AhpC/TSA"/>
</dbReference>
<dbReference type="GO" id="GO:0034599">
    <property type="term" value="P:cellular response to oxidative stress"/>
    <property type="evidence" value="ECO:0007669"/>
    <property type="project" value="TreeGrafter"/>
</dbReference>
<evidence type="ECO:0000313" key="18">
    <source>
        <dbReference type="Proteomes" id="UP000256514"/>
    </source>
</evidence>
<feature type="domain" description="Thioredoxin" evidence="16">
    <location>
        <begin position="4"/>
        <end position="157"/>
    </location>
</feature>
<dbReference type="InterPro" id="IPR036249">
    <property type="entry name" value="Thioredoxin-like_sf"/>
</dbReference>
<evidence type="ECO:0000256" key="11">
    <source>
        <dbReference type="ARBA" id="ARBA00042639"/>
    </source>
</evidence>
<evidence type="ECO:0000256" key="15">
    <source>
        <dbReference type="PIRSR" id="PIRSR000239-1"/>
    </source>
</evidence>
<evidence type="ECO:0000256" key="8">
    <source>
        <dbReference type="ARBA" id="ARBA00023284"/>
    </source>
</evidence>
<feature type="active site" description="Cysteine sulfenic acid (-SOH) intermediate; for peroxidase activity" evidence="15">
    <location>
        <position position="46"/>
    </location>
</feature>
<evidence type="ECO:0000256" key="2">
    <source>
        <dbReference type="ARBA" id="ARBA00011245"/>
    </source>
</evidence>
<keyword evidence="8" id="KW-0676">Redox-active center</keyword>
<evidence type="ECO:0000256" key="5">
    <source>
        <dbReference type="ARBA" id="ARBA00022862"/>
    </source>
</evidence>
<sequence>MKKLETGSVAPTFRALDSQNTEFSLADFTGKYVVVYFYPKDNTPGCTLEAQDFSALLDEFSALDCVVIGISPDSPKSHNNFVTKYGLRHVLLCDSDKSIASSYGAYGEKMMYGKKVMGIIRSSFLINPQGNIAKTYYNIRAKGHAQEVLDDLRIIQEK</sequence>
<keyword evidence="7" id="KW-1015">Disulfide bond</keyword>
<comment type="catalytic activity">
    <reaction evidence="12">
        <text>a hydroperoxide + [thioredoxin]-dithiol = an alcohol + [thioredoxin]-disulfide + H2O</text>
        <dbReference type="Rhea" id="RHEA:62620"/>
        <dbReference type="Rhea" id="RHEA-COMP:10698"/>
        <dbReference type="Rhea" id="RHEA-COMP:10700"/>
        <dbReference type="ChEBI" id="CHEBI:15377"/>
        <dbReference type="ChEBI" id="CHEBI:29950"/>
        <dbReference type="ChEBI" id="CHEBI:30879"/>
        <dbReference type="ChEBI" id="CHEBI:35924"/>
        <dbReference type="ChEBI" id="CHEBI:50058"/>
        <dbReference type="EC" id="1.11.1.24"/>
    </reaction>
</comment>
<keyword evidence="6" id="KW-0560">Oxidoreductase</keyword>
<dbReference type="OrthoDB" id="9812811at2"/>
<name>A0A3D8IUE8_9HELI</name>
<dbReference type="PANTHER" id="PTHR42801">
    <property type="entry name" value="THIOREDOXIN-DEPENDENT PEROXIDE REDUCTASE"/>
    <property type="match status" value="1"/>
</dbReference>
<keyword evidence="18" id="KW-1185">Reference proteome</keyword>
<evidence type="ECO:0000313" key="17">
    <source>
        <dbReference type="EMBL" id="RDU68264.1"/>
    </source>
</evidence>
<dbReference type="InterPro" id="IPR050924">
    <property type="entry name" value="Peroxiredoxin_BCP/PrxQ"/>
</dbReference>
<dbReference type="CDD" id="cd03017">
    <property type="entry name" value="PRX_BCP"/>
    <property type="match status" value="1"/>
</dbReference>
<evidence type="ECO:0000256" key="3">
    <source>
        <dbReference type="ARBA" id="ARBA00013017"/>
    </source>
</evidence>
<evidence type="ECO:0000259" key="16">
    <source>
        <dbReference type="PROSITE" id="PS51352"/>
    </source>
</evidence>
<dbReference type="Proteomes" id="UP000256514">
    <property type="component" value="Unassembled WGS sequence"/>
</dbReference>
<evidence type="ECO:0000256" key="10">
    <source>
        <dbReference type="ARBA" id="ARBA00038489"/>
    </source>
</evidence>
<dbReference type="InterPro" id="IPR024706">
    <property type="entry name" value="Peroxiredoxin_AhpC-typ"/>
</dbReference>
<reference evidence="17 18" key="1">
    <citation type="submission" date="2018-04" db="EMBL/GenBank/DDBJ databases">
        <title>Novel Campyloabacter and Helicobacter Species and Strains.</title>
        <authorList>
            <person name="Mannion A.J."/>
            <person name="Shen Z."/>
            <person name="Fox J.G."/>
        </authorList>
    </citation>
    <scope>NUCLEOTIDE SEQUENCE [LARGE SCALE GENOMIC DNA]</scope>
    <source>
        <strain evidence="17 18">MIT 12-6600</strain>
    </source>
</reference>
<keyword evidence="5" id="KW-0049">Antioxidant</keyword>
<dbReference type="InterPro" id="IPR013766">
    <property type="entry name" value="Thioredoxin_domain"/>
</dbReference>
<comment type="caution">
    <text evidence="17">The sequence shown here is derived from an EMBL/GenBank/DDBJ whole genome shotgun (WGS) entry which is preliminary data.</text>
</comment>
<dbReference type="FunFam" id="3.40.30.10:FF:000007">
    <property type="entry name" value="Thioredoxin-dependent thiol peroxidase"/>
    <property type="match status" value="1"/>
</dbReference>
<dbReference type="PANTHER" id="PTHR42801:SF4">
    <property type="entry name" value="AHPC_TSA FAMILY PROTEIN"/>
    <property type="match status" value="1"/>
</dbReference>
<dbReference type="EMBL" id="NXLT01000001">
    <property type="protein sequence ID" value="RDU68264.1"/>
    <property type="molecule type" value="Genomic_DNA"/>
</dbReference>
<protein>
    <recommendedName>
        <fullName evidence="13">Putative peroxiredoxin bcp</fullName>
        <ecNumber evidence="3">1.11.1.24</ecNumber>
    </recommendedName>
    <alternativeName>
        <fullName evidence="14">Bacterioferritin comigratory protein homolog</fullName>
    </alternativeName>
    <alternativeName>
        <fullName evidence="9">Thioredoxin peroxidase</fullName>
    </alternativeName>
    <alternativeName>
        <fullName evidence="11">Thioredoxin-dependent peroxiredoxin Bcp</fullName>
    </alternativeName>
</protein>
<dbReference type="SUPFAM" id="SSF52833">
    <property type="entry name" value="Thioredoxin-like"/>
    <property type="match status" value="1"/>
</dbReference>
<evidence type="ECO:0000256" key="14">
    <source>
        <dbReference type="ARBA" id="ARBA00078138"/>
    </source>
</evidence>
<keyword evidence="4" id="KW-0575">Peroxidase</keyword>
<evidence type="ECO:0000256" key="1">
    <source>
        <dbReference type="ARBA" id="ARBA00003330"/>
    </source>
</evidence>
<gene>
    <name evidence="17" type="ORF">CQA54_00130</name>
</gene>
<dbReference type="EC" id="1.11.1.24" evidence="3"/>
<evidence type="ECO:0000256" key="6">
    <source>
        <dbReference type="ARBA" id="ARBA00023002"/>
    </source>
</evidence>
<comment type="function">
    <text evidence="1">Thiol-specific peroxidase that catalyzes the reduction of hydrogen peroxide and organic hydroperoxides to water and alcohols, respectively. Plays a role in cell protection against oxidative stress by detoxifying peroxides and as sensor of hydrogen peroxide-mediated signaling events.</text>
</comment>
<evidence type="ECO:0000256" key="13">
    <source>
        <dbReference type="ARBA" id="ARBA00072587"/>
    </source>
</evidence>
<evidence type="ECO:0000256" key="7">
    <source>
        <dbReference type="ARBA" id="ARBA00023157"/>
    </source>
</evidence>
<dbReference type="PIRSF" id="PIRSF000239">
    <property type="entry name" value="AHPC"/>
    <property type="match status" value="1"/>
</dbReference>
<dbReference type="GO" id="GO:0005737">
    <property type="term" value="C:cytoplasm"/>
    <property type="evidence" value="ECO:0007669"/>
    <property type="project" value="TreeGrafter"/>
</dbReference>
<dbReference type="Pfam" id="PF00578">
    <property type="entry name" value="AhpC-TSA"/>
    <property type="match status" value="1"/>
</dbReference>
<evidence type="ECO:0000256" key="12">
    <source>
        <dbReference type="ARBA" id="ARBA00049091"/>
    </source>
</evidence>
<dbReference type="RefSeq" id="WP_115570228.1">
    <property type="nucleotide sequence ID" value="NZ_NXLT01000001.1"/>
</dbReference>
<comment type="subunit">
    <text evidence="2">Monomer.</text>
</comment>